<dbReference type="PANTHER" id="PTHR42980">
    <property type="entry name" value="2-OXOISOVALERATE DEHYDROGENASE SUBUNIT BETA-RELATED"/>
    <property type="match status" value="1"/>
</dbReference>
<evidence type="ECO:0000259" key="4">
    <source>
        <dbReference type="SMART" id="SM00861"/>
    </source>
</evidence>
<dbReference type="Pfam" id="PF00676">
    <property type="entry name" value="E1_dh"/>
    <property type="match status" value="1"/>
</dbReference>
<dbReference type="Pfam" id="PF02780">
    <property type="entry name" value="Transketolase_C"/>
    <property type="match status" value="1"/>
</dbReference>
<dbReference type="PANTHER" id="PTHR42980:SF1">
    <property type="entry name" value="2-OXOISOVALERATE DEHYDROGENASE SUBUNIT BETA, MITOCHONDRIAL"/>
    <property type="match status" value="1"/>
</dbReference>
<dbReference type="GO" id="GO:0007584">
    <property type="term" value="P:response to nutrient"/>
    <property type="evidence" value="ECO:0007669"/>
    <property type="project" value="TreeGrafter"/>
</dbReference>
<dbReference type="Gene3D" id="3.40.50.920">
    <property type="match status" value="1"/>
</dbReference>
<dbReference type="Pfam" id="PF02779">
    <property type="entry name" value="Transket_pyr"/>
    <property type="match status" value="1"/>
</dbReference>
<dbReference type="InterPro" id="IPR005475">
    <property type="entry name" value="Transketolase-like_Pyr-bd"/>
</dbReference>
<dbReference type="InterPro" id="IPR009014">
    <property type="entry name" value="Transketo_C/PFOR_II"/>
</dbReference>
<reference evidence="5" key="1">
    <citation type="submission" date="2020-05" db="EMBL/GenBank/DDBJ databases">
        <authorList>
            <person name="Chiriac C."/>
            <person name="Salcher M."/>
            <person name="Ghai R."/>
            <person name="Kavagutti S V."/>
        </authorList>
    </citation>
    <scope>NUCLEOTIDE SEQUENCE</scope>
</reference>
<dbReference type="EC" id="1.2.4.4" evidence="2"/>
<accession>A0A6J6DCB0</accession>
<dbReference type="AlphaFoldDB" id="A0A6J6DCB0"/>
<evidence type="ECO:0000313" key="5">
    <source>
        <dbReference type="EMBL" id="CAB4560369.1"/>
    </source>
</evidence>
<dbReference type="EMBL" id="CAEZSR010000057">
    <property type="protein sequence ID" value="CAB4560369.1"/>
    <property type="molecule type" value="Genomic_DNA"/>
</dbReference>
<dbReference type="InterPro" id="IPR033248">
    <property type="entry name" value="Transketolase_C"/>
</dbReference>
<sequence length="750" mass="79443">MHLRAPDLDPLEVALLDAIAALPSGGGRSPRPTDPVRPGARLTVARADELFEAQLLSRHLDHAARWLRSKGLGFYTIGSAGHEGNAAVAAALRTSDPALLHYRSGAFYLARSQGVRPARAGVRDVLAGVLALAEEPIAGGRHKVFGHPDLDVIPQTSTIASHLPRAVGVAFAIERARRLGVPTRWSDDAIAVCSFGDASVNHSTAQGALNTAGYTVHAGLGLPLLFVCEDNGWGISVPSPPGWVAATLAHRPGLRYAAADGCDLTEAHDVASDLADWVRAERRPAVLHLRTVRFMGHAGTDVESAYRSPASIRAAQALDPLLGTARLLVDVGAAQPDELVERYLSGRRDVRAAAIELSTRRTLQTATEVMAPLSPRRPATVATRVLAAASHDDRRAFFGGRLPEEEGGLTLAETINRALGDVLLSMPHALVFGEDVGVKGGVYGVTRGLQKRAGAARVFDTLLDEQSILGLALGAGVSGLLPIPEIQYLAYLHNAEDQLRGEAASLSFFSSGRYRNPLVVRVAGLAYQLGFGGHFHNDDAVAVLRDIPGLVIACPGHPSDAAAMLRTCVAAADVDGTVSVFLEPIARYHTRDLHQPDDGGWTAPYAAPGRWGGAHVPIGQGRVARQGDDVLIVTWANGLYLSLRAARRLAGRGITCRVYDLRWLAPMPIDDVLGHANEIGRVLVVDETRRTGGAGEGVLAGLAERGYQGAVERLAAEDSFVPLGDAADLVLVSEDDVVAAVLRMLGERRP</sequence>
<gene>
    <name evidence="5" type="ORF">UFOPK1493_01742</name>
</gene>
<organism evidence="5">
    <name type="scientific">freshwater metagenome</name>
    <dbReference type="NCBI Taxonomy" id="449393"/>
    <lineage>
        <taxon>unclassified sequences</taxon>
        <taxon>metagenomes</taxon>
        <taxon>ecological metagenomes</taxon>
    </lineage>
</organism>
<protein>
    <recommendedName>
        <fullName evidence="2">3-methyl-2-oxobutanoate dehydrogenase (2-methylpropanoyl-transferring)</fullName>
        <ecNumber evidence="2">1.2.4.4</ecNumber>
    </recommendedName>
</protein>
<name>A0A6J6DCB0_9ZZZZ</name>
<feature type="domain" description="Transketolase-like pyrimidine-binding" evidence="4">
    <location>
        <begin position="409"/>
        <end position="590"/>
    </location>
</feature>
<dbReference type="GO" id="GO:0009083">
    <property type="term" value="P:branched-chain amino acid catabolic process"/>
    <property type="evidence" value="ECO:0007669"/>
    <property type="project" value="TreeGrafter"/>
</dbReference>
<proteinExistence type="predicted"/>
<evidence type="ECO:0000256" key="1">
    <source>
        <dbReference type="ARBA" id="ARBA00001964"/>
    </source>
</evidence>
<comment type="cofactor">
    <cofactor evidence="1">
        <name>thiamine diphosphate</name>
        <dbReference type="ChEBI" id="CHEBI:58937"/>
    </cofactor>
</comment>
<dbReference type="SUPFAM" id="SSF52518">
    <property type="entry name" value="Thiamin diphosphate-binding fold (THDP-binding)"/>
    <property type="match status" value="2"/>
</dbReference>
<dbReference type="InterPro" id="IPR001017">
    <property type="entry name" value="DH_E1"/>
</dbReference>
<dbReference type="GO" id="GO:0003863">
    <property type="term" value="F:branched-chain 2-oxo acid dehydrogenase activity"/>
    <property type="evidence" value="ECO:0007669"/>
    <property type="project" value="UniProtKB-EC"/>
</dbReference>
<dbReference type="InterPro" id="IPR029061">
    <property type="entry name" value="THDP-binding"/>
</dbReference>
<dbReference type="SUPFAM" id="SSF52922">
    <property type="entry name" value="TK C-terminal domain-like"/>
    <property type="match status" value="1"/>
</dbReference>
<dbReference type="SMART" id="SM00861">
    <property type="entry name" value="Transket_pyr"/>
    <property type="match status" value="1"/>
</dbReference>
<keyword evidence="3" id="KW-0560">Oxidoreductase</keyword>
<dbReference type="Gene3D" id="3.40.50.970">
    <property type="match status" value="2"/>
</dbReference>
<evidence type="ECO:0000256" key="3">
    <source>
        <dbReference type="ARBA" id="ARBA00023002"/>
    </source>
</evidence>
<evidence type="ECO:0000256" key="2">
    <source>
        <dbReference type="ARBA" id="ARBA00012277"/>
    </source>
</evidence>